<evidence type="ECO:0000313" key="4">
    <source>
        <dbReference type="EMBL" id="NVO24302.1"/>
    </source>
</evidence>
<reference evidence="4 5" key="1">
    <citation type="submission" date="2020-04" db="EMBL/GenBank/DDBJ databases">
        <title>Donghicola sp., a member of the Rhodobacteraceae family isolated from mangrove forest in Thailand.</title>
        <authorList>
            <person name="Charoenyingcharoen P."/>
            <person name="Yukphan P."/>
        </authorList>
    </citation>
    <scope>NUCLEOTIDE SEQUENCE [LARGE SCALE GENOMIC DNA]</scope>
    <source>
        <strain evidence="4 5">B5-SW-15</strain>
    </source>
</reference>
<protein>
    <recommendedName>
        <fullName evidence="3">DUF7507 domain-containing protein</fullName>
    </recommendedName>
</protein>
<evidence type="ECO:0000256" key="1">
    <source>
        <dbReference type="SAM" id="MobiDB-lite"/>
    </source>
</evidence>
<feature type="compositionally biased region" description="Low complexity" evidence="1">
    <location>
        <begin position="451"/>
        <end position="469"/>
    </location>
</feature>
<feature type="chain" id="PRO_5032571933" description="DUF7507 domain-containing protein" evidence="2">
    <location>
        <begin position="25"/>
        <end position="537"/>
    </location>
</feature>
<dbReference type="NCBIfam" id="TIGR01451">
    <property type="entry name" value="B_ant_repeat"/>
    <property type="match status" value="2"/>
</dbReference>
<evidence type="ECO:0000259" key="3">
    <source>
        <dbReference type="Pfam" id="PF24346"/>
    </source>
</evidence>
<comment type="caution">
    <text evidence="4">The sequence shown here is derived from an EMBL/GenBank/DDBJ whole genome shotgun (WGS) entry which is preliminary data.</text>
</comment>
<dbReference type="Proteomes" id="UP000592216">
    <property type="component" value="Unassembled WGS sequence"/>
</dbReference>
<evidence type="ECO:0000256" key="2">
    <source>
        <dbReference type="SAM" id="SignalP"/>
    </source>
</evidence>
<proteinExistence type="predicted"/>
<gene>
    <name evidence="4" type="ORF">HJ536_13125</name>
</gene>
<feature type="non-terminal residue" evidence="4">
    <location>
        <position position="537"/>
    </location>
</feature>
<sequence length="537" mass="55050">MKKILKAAIAAAALTLFGATSALAEVITVPFNEGFVGLRGSNNQDADTVVTFADLGFDATFFSQVSATGLFIGSGAQGNDVAGTLRLRRGNAVYDIAGRIGWQLKEQGSLMLFGFLPNSDISPLALTMPTGSTLPAGIQMQDVLDLVPASDVYTTVGGESVYYISADSNFGVSKFGIGLADIKPLTSAPRGIDTGEDVGGSADGSGILDALNAYLATAENQRPVGPVSVNSQTTSDTTPIVSGTVTLRTGEYLVILINGQVYTASNGVTEPSDDGNSGSWSIEIPTGNDLTPGETYDVSAMIYNQAGWLLEDSTTDEVTITDGVTPLPKMQVTKSVDASALDDGAEAGDILIYEVAVTNSGNVSLYDLSWSDTLTNGANTNQSLALGTPVKSGSGASTTDGALLEVGDTLTFTVSYTLSQADLDSGTISNLATVEALSVDNDPTSVFEVESSSSGNQTTGNGNGTPTTRALTRAPALTVTKTVAHTDADSDGVVSLGDTLTYTITAENAGNTTLTGLTLSDDFQRADSTALTATLSA</sequence>
<dbReference type="RefSeq" id="WP_338082437.1">
    <property type="nucleotide sequence ID" value="NZ_JABCJE010000006.1"/>
</dbReference>
<dbReference type="Pfam" id="PF24346">
    <property type="entry name" value="DUF7507"/>
    <property type="match status" value="2"/>
</dbReference>
<feature type="domain" description="DUF7507" evidence="3">
    <location>
        <begin position="474"/>
        <end position="529"/>
    </location>
</feature>
<feature type="region of interest" description="Disordered" evidence="1">
    <location>
        <begin position="448"/>
        <end position="469"/>
    </location>
</feature>
<accession>A0A850Q7W0</accession>
<feature type="signal peptide" evidence="2">
    <location>
        <begin position="1"/>
        <end position="24"/>
    </location>
</feature>
<keyword evidence="2" id="KW-0732">Signal</keyword>
<name>A0A850Q7W0_9RHOB</name>
<dbReference type="EMBL" id="JABCJE010000006">
    <property type="protein sequence ID" value="NVO24302.1"/>
    <property type="molecule type" value="Genomic_DNA"/>
</dbReference>
<dbReference type="PANTHER" id="PTHR34819">
    <property type="entry name" value="LARGE CYSTEINE-RICH PERIPLASMIC PROTEIN OMCB"/>
    <property type="match status" value="1"/>
</dbReference>
<dbReference type="AlphaFoldDB" id="A0A850Q7W0"/>
<dbReference type="InterPro" id="IPR055354">
    <property type="entry name" value="DUF7507"/>
</dbReference>
<feature type="domain" description="DUF7507" evidence="3">
    <location>
        <begin position="328"/>
        <end position="443"/>
    </location>
</feature>
<evidence type="ECO:0000313" key="5">
    <source>
        <dbReference type="Proteomes" id="UP000592216"/>
    </source>
</evidence>
<dbReference type="PANTHER" id="PTHR34819:SF3">
    <property type="entry name" value="CELL SURFACE PROTEIN"/>
    <property type="match status" value="1"/>
</dbReference>
<organism evidence="4 5">
    <name type="scientific">Donghicola mangrovi</name>
    <dbReference type="NCBI Taxonomy" id="2729614"/>
    <lineage>
        <taxon>Bacteria</taxon>
        <taxon>Pseudomonadati</taxon>
        <taxon>Pseudomonadota</taxon>
        <taxon>Alphaproteobacteria</taxon>
        <taxon>Rhodobacterales</taxon>
        <taxon>Roseobacteraceae</taxon>
        <taxon>Donghicola</taxon>
    </lineage>
</organism>
<dbReference type="InterPro" id="IPR051172">
    <property type="entry name" value="Chlamydia_OmcB"/>
</dbReference>
<dbReference type="InterPro" id="IPR047589">
    <property type="entry name" value="DUF11_rpt"/>
</dbReference>